<reference evidence="3" key="1">
    <citation type="journal article" date="2019" name="Int. J. Syst. Evol. Microbiol.">
        <title>The Global Catalogue of Microorganisms (GCM) 10K type strain sequencing project: providing services to taxonomists for standard genome sequencing and annotation.</title>
        <authorList>
            <consortium name="The Broad Institute Genomics Platform"/>
            <consortium name="The Broad Institute Genome Sequencing Center for Infectious Disease"/>
            <person name="Wu L."/>
            <person name="Ma J."/>
        </authorList>
    </citation>
    <scope>NUCLEOTIDE SEQUENCE [LARGE SCALE GENOMIC DNA]</scope>
    <source>
        <strain evidence="3">JCM 18303</strain>
    </source>
</reference>
<comment type="caution">
    <text evidence="2">The sequence shown here is derived from an EMBL/GenBank/DDBJ whole genome shotgun (WGS) entry which is preliminary data.</text>
</comment>
<dbReference type="EMBL" id="BAABJP010000043">
    <property type="protein sequence ID" value="GAA5169385.1"/>
    <property type="molecule type" value="Genomic_DNA"/>
</dbReference>
<proteinExistence type="predicted"/>
<accession>A0ABP9QYW9</accession>
<keyword evidence="3" id="KW-1185">Reference proteome</keyword>
<feature type="region of interest" description="Disordered" evidence="1">
    <location>
        <begin position="110"/>
        <end position="166"/>
    </location>
</feature>
<evidence type="ECO:0000313" key="2">
    <source>
        <dbReference type="EMBL" id="GAA5169385.1"/>
    </source>
</evidence>
<sequence>MRLSRIALILVSFAALGVGVWLGLTPIRAQMTAISPDLRRLDVSCGNGYLGESPRVLPGDAIEPPGERGVLVRVSDYRAYCDPAVGQRRLGSWALTALGALGLAITLAGAGQRGPVEPPAPKPAKSRRKSSDDDPEPDADPDPGPTPPKTVGELAAERGLTTRPTD</sequence>
<protein>
    <submittedName>
        <fullName evidence="2">Uncharacterized protein</fullName>
    </submittedName>
</protein>
<gene>
    <name evidence="2" type="ORF">GCM10023321_64940</name>
</gene>
<name>A0ABP9QYW9_9PSEU</name>
<organism evidence="2 3">
    <name type="scientific">Pseudonocardia eucalypti</name>
    <dbReference type="NCBI Taxonomy" id="648755"/>
    <lineage>
        <taxon>Bacteria</taxon>
        <taxon>Bacillati</taxon>
        <taxon>Actinomycetota</taxon>
        <taxon>Actinomycetes</taxon>
        <taxon>Pseudonocardiales</taxon>
        <taxon>Pseudonocardiaceae</taxon>
        <taxon>Pseudonocardia</taxon>
    </lineage>
</organism>
<evidence type="ECO:0000256" key="1">
    <source>
        <dbReference type="SAM" id="MobiDB-lite"/>
    </source>
</evidence>
<dbReference type="RefSeq" id="WP_185063461.1">
    <property type="nucleotide sequence ID" value="NZ_BAABJP010000043.1"/>
</dbReference>
<evidence type="ECO:0000313" key="3">
    <source>
        <dbReference type="Proteomes" id="UP001428817"/>
    </source>
</evidence>
<dbReference type="Proteomes" id="UP001428817">
    <property type="component" value="Unassembled WGS sequence"/>
</dbReference>